<keyword evidence="3" id="KW-1185">Reference proteome</keyword>
<reference evidence="2" key="1">
    <citation type="submission" date="2023-03" db="EMBL/GenBank/DDBJ databases">
        <title>Lomoglobus Profundus gen. nov., sp. nov., a novel member of the phylum Verrucomicrobia, isolated from deep-marine sediment of South China Sea.</title>
        <authorList>
            <person name="Ahmad T."/>
            <person name="Ishaq S.E."/>
            <person name="Wang F."/>
        </authorList>
    </citation>
    <scope>NUCLEOTIDE SEQUENCE</scope>
    <source>
        <strain evidence="2">LMO-M01</strain>
    </source>
</reference>
<dbReference type="KEGG" id="slom:PXH66_16145"/>
<keyword evidence="1" id="KW-0732">Signal</keyword>
<feature type="signal peptide" evidence="1">
    <location>
        <begin position="1"/>
        <end position="25"/>
    </location>
</feature>
<dbReference type="RefSeq" id="WP_330930574.1">
    <property type="nucleotide sequence ID" value="NZ_CP119075.1"/>
</dbReference>
<dbReference type="AlphaFoldDB" id="A0AAE9ZRF3"/>
<proteinExistence type="predicted"/>
<name>A0AAE9ZRF3_9BACT</name>
<dbReference type="Gene3D" id="2.130.10.10">
    <property type="entry name" value="YVTN repeat-like/Quinoprotein amine dehydrogenase"/>
    <property type="match status" value="1"/>
</dbReference>
<dbReference type="InterPro" id="IPR015943">
    <property type="entry name" value="WD40/YVTN_repeat-like_dom_sf"/>
</dbReference>
<dbReference type="Proteomes" id="UP001218638">
    <property type="component" value="Chromosome"/>
</dbReference>
<evidence type="ECO:0000256" key="1">
    <source>
        <dbReference type="SAM" id="SignalP"/>
    </source>
</evidence>
<protein>
    <recommendedName>
        <fullName evidence="4">WD40 repeat domain-containing protein</fullName>
    </recommendedName>
</protein>
<organism evidence="2 3">
    <name type="scientific">Synoicihabitans lomoniglobus</name>
    <dbReference type="NCBI Taxonomy" id="2909285"/>
    <lineage>
        <taxon>Bacteria</taxon>
        <taxon>Pseudomonadati</taxon>
        <taxon>Verrucomicrobiota</taxon>
        <taxon>Opitutia</taxon>
        <taxon>Opitutales</taxon>
        <taxon>Opitutaceae</taxon>
        <taxon>Synoicihabitans</taxon>
    </lineage>
</organism>
<accession>A0AAE9ZRF3</accession>
<evidence type="ECO:0000313" key="3">
    <source>
        <dbReference type="Proteomes" id="UP001218638"/>
    </source>
</evidence>
<sequence length="901" mass="99882">MTRPHLLPRLFALVALLGLPLGSPAQETAPAEITPATPAEVDYWRQLQARIAAFRSANSSLPTQIIDMSIPQLNEAMDRIEDFLDDRDQDEIADFGADLQDYHENLIGLFEAALPSLREAASFQEQANRINPMARMMAGAKAINLMGRVEDYKPALAKLHEQINARIVARGGPRIFFFQSLNLTDNSYVKGRRSDLTPQQRDEHFVAESRGIDPGLGTMAELHFVPLRQDGRSNAEINAIRDKLLELLQEFADSVQQLSNVQIKAELAKDPPPNADPLITARLGFALRQELVRRNRDSDAAFRLIDWKASFARWLGEARSTSAELACTDLAVSYDGARYAFSPDQHAVMVRSTENDEIVAQHEFEGEVRGLAFDFQDRLMAFTTQGLFRWDLIGGGQPYLRDNTTSPNITGAIATALERDRFFQAWAHIPGFSRGSLDSKLNAFGSSNITAVGMSRDGLFAAFGFSGIDNLGNGEKPKHGIGLVIMPESETVSEGLMVKSYQQAFIGPVTDIAFSDDASHFAFCLDTGEVLAFAREDEAKTRIQLTLDSQPYHFVTFLPGAEPLLLAAARNGVIRIWNYETKDLQQRFEVPTGPAGVAVGVESGVLFSVAIGAEEIHRWDLASGHHLATVVGTDPVIDADAWAATLAAEQELQPVIESLRRLYDFEGEEREAFARKLLAEEGDRIDRLGRRNTVVGSVTSQIADRIRDLNKADKQTEAVKIGETAIAEGFASKSVYYGTISGLLTLNRIKDANTLLEDGLQLYPTSSDLRFLYQWQRMQSARNAGNLEATLKAVDELDLVDPKNRPHTSQRIDAYTQIAQQKIAAGQQKAGLDLFVKALDQCRTKEQQLKLLPSIFSVAYQAKDWKLTVGVANMWMQVDPAKKNDAQFLEWARYAYSQANK</sequence>
<dbReference type="SUPFAM" id="SSF69322">
    <property type="entry name" value="Tricorn protease domain 2"/>
    <property type="match status" value="1"/>
</dbReference>
<evidence type="ECO:0000313" key="2">
    <source>
        <dbReference type="EMBL" id="WED63870.1"/>
    </source>
</evidence>
<evidence type="ECO:0008006" key="4">
    <source>
        <dbReference type="Google" id="ProtNLM"/>
    </source>
</evidence>
<gene>
    <name evidence="2" type="ORF">PXH66_16145</name>
</gene>
<feature type="chain" id="PRO_5042038645" description="WD40 repeat domain-containing protein" evidence="1">
    <location>
        <begin position="26"/>
        <end position="901"/>
    </location>
</feature>
<dbReference type="EMBL" id="CP119075">
    <property type="protein sequence ID" value="WED63870.1"/>
    <property type="molecule type" value="Genomic_DNA"/>
</dbReference>